<evidence type="ECO:0000313" key="5">
    <source>
        <dbReference type="EMBL" id="GIH09961.1"/>
    </source>
</evidence>
<dbReference type="Gene3D" id="3.60.40.10">
    <property type="entry name" value="PPM-type phosphatase domain"/>
    <property type="match status" value="1"/>
</dbReference>
<sequence length="660" mass="68971">MAVAEPYGELMGEDERQSGDPLTLAAAIEQAPYIVLVCEGPQLRMVGANATTRALLTNWGLDRPLREGLADLLGQQWFDIYEQVYTTGEPVAGREWRVHLDGPDGSVHEMFANFTISPWHNLDGSIRGVIGLGSDVTESVMARRTAELRATRAEEREAHSVATIDALQRALLPNALPVPAGAQIAASYLLADGDAGAGGDWFDAVVLDDTKVALVLGDVVGHGIAATAVMGQLRAVLQDRLDDGAGIVGALRAVDRLAGRLPGAMAATVCVAVLNTLTGELTYCTAGHPPPLLLRAGEAGRYLLPTGAGPLGTGSAFPTAYARLEVGDMLLLYSDGIVDRPGRPMATATVELAQVATDIAAGRAFRGPVTSAAEKVCSETVELLVRGTGFADDITLLTVQRVPLTAPLALRLPAEVNSAASCRAVVREWLAGIGVDRRDMSCLLHSVGELVANAIEHAYSDVVGTVSVQASHLGGHVEFSVSDDGRWREHPSNPDRGRGLAIAAELVDEVHVQRTVAGTVGVVRHRLTRPAMLLADSPTAIIVPPVAGPPIDEPMLVLSQPVAAGTVGVHGPVDSMTAPQLAMELGHRSHGGTRPLTVDLTGVTHFASAGVSVLYQALARHAKHGTTLTIDAAPGSVAQHILALTAIGLVQGRPATRPLL</sequence>
<dbReference type="InterPro" id="IPR001932">
    <property type="entry name" value="PPM-type_phosphatase-like_dom"/>
</dbReference>
<dbReference type="EMBL" id="BONY01000080">
    <property type="protein sequence ID" value="GIH09961.1"/>
    <property type="molecule type" value="Genomic_DNA"/>
</dbReference>
<accession>A0A8J3QG85</accession>
<name>A0A8J3QG85_9ACTN</name>
<dbReference type="SUPFAM" id="SSF55874">
    <property type="entry name" value="ATPase domain of HSP90 chaperone/DNA topoisomerase II/histidine kinase"/>
    <property type="match status" value="1"/>
</dbReference>
<dbReference type="CDD" id="cd16936">
    <property type="entry name" value="HATPase_RsbW-like"/>
    <property type="match status" value="1"/>
</dbReference>
<protein>
    <recommendedName>
        <fullName evidence="7">STAS domain-containing protein</fullName>
    </recommendedName>
</protein>
<dbReference type="InterPro" id="IPR013656">
    <property type="entry name" value="PAS_4"/>
</dbReference>
<dbReference type="SUPFAM" id="SSF52091">
    <property type="entry name" value="SpoIIaa-like"/>
    <property type="match status" value="1"/>
</dbReference>
<dbReference type="PROSITE" id="PS50113">
    <property type="entry name" value="PAC"/>
    <property type="match status" value="1"/>
</dbReference>
<evidence type="ECO:0000259" key="3">
    <source>
        <dbReference type="PROSITE" id="PS50801"/>
    </source>
</evidence>
<dbReference type="PANTHER" id="PTHR43156">
    <property type="entry name" value="STAGE II SPORULATION PROTEIN E-RELATED"/>
    <property type="match status" value="1"/>
</dbReference>
<dbReference type="AlphaFoldDB" id="A0A8J3QG85"/>
<dbReference type="SMART" id="SM00331">
    <property type="entry name" value="PP2C_SIG"/>
    <property type="match status" value="1"/>
</dbReference>
<evidence type="ECO:0000313" key="6">
    <source>
        <dbReference type="Proteomes" id="UP000612899"/>
    </source>
</evidence>
<dbReference type="Pfam" id="PF07228">
    <property type="entry name" value="SpoIIE"/>
    <property type="match status" value="1"/>
</dbReference>
<dbReference type="Pfam" id="PF13581">
    <property type="entry name" value="HATPase_c_2"/>
    <property type="match status" value="1"/>
</dbReference>
<dbReference type="PANTHER" id="PTHR43156:SF2">
    <property type="entry name" value="STAGE II SPORULATION PROTEIN E"/>
    <property type="match status" value="1"/>
</dbReference>
<gene>
    <name evidence="5" type="ORF">Rhe02_80280</name>
</gene>
<dbReference type="InterPro" id="IPR002645">
    <property type="entry name" value="STAS_dom"/>
</dbReference>
<feature type="domain" description="PAC" evidence="2">
    <location>
        <begin position="94"/>
        <end position="148"/>
    </location>
</feature>
<dbReference type="SUPFAM" id="SSF81606">
    <property type="entry name" value="PP2C-like"/>
    <property type="match status" value="1"/>
</dbReference>
<comment type="caution">
    <text evidence="5">The sequence shown here is derived from an EMBL/GenBank/DDBJ whole genome shotgun (WGS) entry which is preliminary data.</text>
</comment>
<proteinExistence type="predicted"/>
<evidence type="ECO:0000256" key="1">
    <source>
        <dbReference type="ARBA" id="ARBA00022801"/>
    </source>
</evidence>
<feature type="domain" description="PPM-type phosphatase" evidence="4">
    <location>
        <begin position="183"/>
        <end position="401"/>
    </location>
</feature>
<reference evidence="5" key="1">
    <citation type="submission" date="2021-01" db="EMBL/GenBank/DDBJ databases">
        <title>Whole genome shotgun sequence of Rhizocola hellebori NBRC 109834.</title>
        <authorList>
            <person name="Komaki H."/>
            <person name="Tamura T."/>
        </authorList>
    </citation>
    <scope>NUCLEOTIDE SEQUENCE</scope>
    <source>
        <strain evidence="5">NBRC 109834</strain>
    </source>
</reference>
<dbReference type="Proteomes" id="UP000612899">
    <property type="component" value="Unassembled WGS sequence"/>
</dbReference>
<dbReference type="InterPro" id="IPR000700">
    <property type="entry name" value="PAS-assoc_C"/>
</dbReference>
<evidence type="ECO:0000259" key="4">
    <source>
        <dbReference type="PROSITE" id="PS51746"/>
    </source>
</evidence>
<dbReference type="CDD" id="cd07043">
    <property type="entry name" value="STAS_anti-anti-sigma_factors"/>
    <property type="match status" value="1"/>
</dbReference>
<dbReference type="GO" id="GO:0016791">
    <property type="term" value="F:phosphatase activity"/>
    <property type="evidence" value="ECO:0007669"/>
    <property type="project" value="TreeGrafter"/>
</dbReference>
<feature type="domain" description="STAS" evidence="3">
    <location>
        <begin position="569"/>
        <end position="660"/>
    </location>
</feature>
<dbReference type="PROSITE" id="PS51746">
    <property type="entry name" value="PPM_2"/>
    <property type="match status" value="1"/>
</dbReference>
<keyword evidence="6" id="KW-1185">Reference proteome</keyword>
<evidence type="ECO:0008006" key="7">
    <source>
        <dbReference type="Google" id="ProtNLM"/>
    </source>
</evidence>
<organism evidence="5 6">
    <name type="scientific">Rhizocola hellebori</name>
    <dbReference type="NCBI Taxonomy" id="1392758"/>
    <lineage>
        <taxon>Bacteria</taxon>
        <taxon>Bacillati</taxon>
        <taxon>Actinomycetota</taxon>
        <taxon>Actinomycetes</taxon>
        <taxon>Micromonosporales</taxon>
        <taxon>Micromonosporaceae</taxon>
        <taxon>Rhizocola</taxon>
    </lineage>
</organism>
<dbReference type="InterPro" id="IPR058548">
    <property type="entry name" value="MlaB-like_STAS"/>
</dbReference>
<dbReference type="Gene3D" id="3.30.750.24">
    <property type="entry name" value="STAS domain"/>
    <property type="match status" value="1"/>
</dbReference>
<dbReference type="PROSITE" id="PS50801">
    <property type="entry name" value="STAS"/>
    <property type="match status" value="1"/>
</dbReference>
<evidence type="ECO:0000259" key="2">
    <source>
        <dbReference type="PROSITE" id="PS50113"/>
    </source>
</evidence>
<keyword evidence="1" id="KW-0378">Hydrolase</keyword>
<dbReference type="Pfam" id="PF08448">
    <property type="entry name" value="PAS_4"/>
    <property type="match status" value="1"/>
</dbReference>
<dbReference type="InterPro" id="IPR052016">
    <property type="entry name" value="Bact_Sigma-Reg"/>
</dbReference>
<dbReference type="Gene3D" id="3.30.565.10">
    <property type="entry name" value="Histidine kinase-like ATPase, C-terminal domain"/>
    <property type="match status" value="1"/>
</dbReference>
<dbReference type="InterPro" id="IPR036890">
    <property type="entry name" value="HATPase_C_sf"/>
</dbReference>
<dbReference type="Pfam" id="PF13466">
    <property type="entry name" value="STAS_2"/>
    <property type="match status" value="1"/>
</dbReference>
<dbReference type="InterPro" id="IPR003594">
    <property type="entry name" value="HATPase_dom"/>
</dbReference>
<dbReference type="InterPro" id="IPR036513">
    <property type="entry name" value="STAS_dom_sf"/>
</dbReference>
<dbReference type="Gene3D" id="3.30.450.20">
    <property type="entry name" value="PAS domain"/>
    <property type="match status" value="1"/>
</dbReference>
<dbReference type="InterPro" id="IPR036457">
    <property type="entry name" value="PPM-type-like_dom_sf"/>
</dbReference>